<evidence type="ECO:0000313" key="4">
    <source>
        <dbReference type="EMBL" id="MST52148.1"/>
    </source>
</evidence>
<feature type="compositionally biased region" description="Basic and acidic residues" evidence="1">
    <location>
        <begin position="270"/>
        <end position="293"/>
    </location>
</feature>
<keyword evidence="2" id="KW-1133">Transmembrane helix</keyword>
<evidence type="ECO:0000256" key="2">
    <source>
        <dbReference type="SAM" id="Phobius"/>
    </source>
</evidence>
<sequence>MARQRNKRWIRWKQWRRMTLRGGAVCLGALILGTACLSAETRCVDAKVTVTVREQRTSGTGGEENSHQKLIVSAFYEGLIQGGAYRLEIRLQDAEGNSLQPESEDRKIIVHDFTAGGGRAEDSSSVVTEPDPQTESGQKEREVRGETVSPGTENRGNAGTETVEKGRKPSESVAPEPETSEDPETLRDSESGAVDVTYDAVTGKSSTVGEPDDAYASGILTKEIAVDVRKAAGKPVFVNVRCFADGEVVCEGTQQFSFTSSAKKAGGSTDKNERKENAEKAENNEKSGTHPAEDPASVQSEDGAADRASEDTGTAMTEEKPGDGKNRNGSSTAEAGEAQAIPVEEDDPDEDSTSAESESHGMGPFTGDTGAELVTALFFIMAALMTGACAVGLRILRGGKE</sequence>
<comment type="caution">
    <text evidence="4">The sequence shown here is derived from an EMBL/GenBank/DDBJ whole genome shotgun (WGS) entry which is preliminary data.</text>
</comment>
<feature type="chain" id="PRO_5038582596" evidence="3">
    <location>
        <begin position="39"/>
        <end position="401"/>
    </location>
</feature>
<feature type="compositionally biased region" description="Polar residues" evidence="1">
    <location>
        <begin position="123"/>
        <end position="136"/>
    </location>
</feature>
<accession>A0A6L5Y6N0</accession>
<feature type="compositionally biased region" description="Basic and acidic residues" evidence="1">
    <location>
        <begin position="317"/>
        <end position="326"/>
    </location>
</feature>
<gene>
    <name evidence="4" type="ORF">FYJ64_07475</name>
</gene>
<dbReference type="GeneID" id="303115163"/>
<organism evidence="4 5">
    <name type="scientific">Hornefia butyriciproducens</name>
    <dbReference type="NCBI Taxonomy" id="2652293"/>
    <lineage>
        <taxon>Bacteria</taxon>
        <taxon>Bacillati</taxon>
        <taxon>Bacillota</taxon>
        <taxon>Clostridia</taxon>
        <taxon>Peptostreptococcales</taxon>
        <taxon>Anaerovoracaceae</taxon>
        <taxon>Hornefia</taxon>
    </lineage>
</organism>
<keyword evidence="2" id="KW-0472">Membrane</keyword>
<dbReference type="EMBL" id="VUMZ01000006">
    <property type="protein sequence ID" value="MST52148.1"/>
    <property type="molecule type" value="Genomic_DNA"/>
</dbReference>
<protein>
    <submittedName>
        <fullName evidence="4">Uncharacterized protein</fullName>
    </submittedName>
</protein>
<evidence type="ECO:0000313" key="5">
    <source>
        <dbReference type="Proteomes" id="UP000474676"/>
    </source>
</evidence>
<evidence type="ECO:0000256" key="1">
    <source>
        <dbReference type="SAM" id="MobiDB-lite"/>
    </source>
</evidence>
<reference evidence="4 5" key="1">
    <citation type="submission" date="2019-08" db="EMBL/GenBank/DDBJ databases">
        <title>In-depth cultivation of the pig gut microbiome towards novel bacterial diversity and tailored functional studies.</title>
        <authorList>
            <person name="Wylensek D."/>
            <person name="Hitch T.C.A."/>
            <person name="Clavel T."/>
        </authorList>
    </citation>
    <scope>NUCLEOTIDE SEQUENCE [LARGE SCALE GENOMIC DNA]</scope>
    <source>
        <strain evidence="4 5">WCA-MUC-591-APC-3H</strain>
    </source>
</reference>
<feature type="region of interest" description="Disordered" evidence="1">
    <location>
        <begin position="116"/>
        <end position="194"/>
    </location>
</feature>
<feature type="signal peptide" evidence="3">
    <location>
        <begin position="1"/>
        <end position="38"/>
    </location>
</feature>
<feature type="transmembrane region" description="Helical" evidence="2">
    <location>
        <begin position="373"/>
        <end position="396"/>
    </location>
</feature>
<feature type="compositionally biased region" description="Polar residues" evidence="1">
    <location>
        <begin position="149"/>
        <end position="160"/>
    </location>
</feature>
<evidence type="ECO:0000256" key="3">
    <source>
        <dbReference type="SAM" id="SignalP"/>
    </source>
</evidence>
<keyword evidence="3" id="KW-0732">Signal</keyword>
<dbReference type="AlphaFoldDB" id="A0A6L5Y6N0"/>
<feature type="compositionally biased region" description="Polar residues" evidence="1">
    <location>
        <begin position="253"/>
        <end position="262"/>
    </location>
</feature>
<keyword evidence="2" id="KW-0812">Transmembrane</keyword>
<keyword evidence="5" id="KW-1185">Reference proteome</keyword>
<dbReference type="Proteomes" id="UP000474676">
    <property type="component" value="Unassembled WGS sequence"/>
</dbReference>
<feature type="region of interest" description="Disordered" evidence="1">
    <location>
        <begin position="253"/>
        <end position="366"/>
    </location>
</feature>
<name>A0A6L5Y6N0_9FIRM</name>
<feature type="compositionally biased region" description="Acidic residues" evidence="1">
    <location>
        <begin position="343"/>
        <end position="353"/>
    </location>
</feature>
<dbReference type="RefSeq" id="WP_154574566.1">
    <property type="nucleotide sequence ID" value="NZ_VUMZ01000006.1"/>
</dbReference>
<proteinExistence type="predicted"/>